<dbReference type="PROSITE" id="PS50846">
    <property type="entry name" value="HMA_2"/>
    <property type="match status" value="1"/>
</dbReference>
<accession>A0A4Y7IAC0</accession>
<protein>
    <recommendedName>
        <fullName evidence="3">HMA domain-containing protein</fullName>
    </recommendedName>
</protein>
<dbReference type="AlphaFoldDB" id="A0A4Y7IAC0"/>
<reference evidence="4 5" key="1">
    <citation type="journal article" date="2018" name="Science">
        <title>The opium poppy genome and morphinan production.</title>
        <authorList>
            <person name="Guo L."/>
            <person name="Winzer T."/>
            <person name="Yang X."/>
            <person name="Li Y."/>
            <person name="Ning Z."/>
            <person name="He Z."/>
            <person name="Teodor R."/>
            <person name="Lu Y."/>
            <person name="Bowser T.A."/>
            <person name="Graham I.A."/>
            <person name="Ye K."/>
        </authorList>
    </citation>
    <scope>NUCLEOTIDE SEQUENCE [LARGE SCALE GENOMIC DNA]</scope>
    <source>
        <strain evidence="5">cv. HN1</strain>
        <tissue evidence="4">Leaves</tissue>
    </source>
</reference>
<dbReference type="InterPro" id="IPR044594">
    <property type="entry name" value="HIPP01/3/5/6"/>
</dbReference>
<gene>
    <name evidence="4" type="ORF">C5167_037624</name>
</gene>
<dbReference type="GO" id="GO:0046872">
    <property type="term" value="F:metal ion binding"/>
    <property type="evidence" value="ECO:0007669"/>
    <property type="project" value="InterPro"/>
</dbReference>
<dbReference type="PANTHER" id="PTHR46413">
    <property type="entry name" value="HEAVY METAL-ASSOCIATED ISOPRENYLATED PLANT PROTEIN 6"/>
    <property type="match status" value="1"/>
</dbReference>
<organism evidence="4 5">
    <name type="scientific">Papaver somniferum</name>
    <name type="common">Opium poppy</name>
    <dbReference type="NCBI Taxonomy" id="3469"/>
    <lineage>
        <taxon>Eukaryota</taxon>
        <taxon>Viridiplantae</taxon>
        <taxon>Streptophyta</taxon>
        <taxon>Embryophyta</taxon>
        <taxon>Tracheophyta</taxon>
        <taxon>Spermatophyta</taxon>
        <taxon>Magnoliopsida</taxon>
        <taxon>Ranunculales</taxon>
        <taxon>Papaveraceae</taxon>
        <taxon>Papaveroideae</taxon>
        <taxon>Papaver</taxon>
    </lineage>
</organism>
<evidence type="ECO:0000313" key="4">
    <source>
        <dbReference type="EMBL" id="RZC44672.1"/>
    </source>
</evidence>
<dbReference type="Proteomes" id="UP000316621">
    <property type="component" value="Chromosome 1"/>
</dbReference>
<dbReference type="InterPro" id="IPR006121">
    <property type="entry name" value="HMA_dom"/>
</dbReference>
<evidence type="ECO:0000313" key="5">
    <source>
        <dbReference type="Proteomes" id="UP000316621"/>
    </source>
</evidence>
<dbReference type="InterPro" id="IPR036163">
    <property type="entry name" value="HMA_dom_sf"/>
</dbReference>
<evidence type="ECO:0000256" key="2">
    <source>
        <dbReference type="SAM" id="Phobius"/>
    </source>
</evidence>
<feature type="region of interest" description="Disordered" evidence="1">
    <location>
        <begin position="165"/>
        <end position="185"/>
    </location>
</feature>
<proteinExistence type="predicted"/>
<dbReference type="CDD" id="cd00371">
    <property type="entry name" value="HMA"/>
    <property type="match status" value="1"/>
</dbReference>
<evidence type="ECO:0000259" key="3">
    <source>
        <dbReference type="PROSITE" id="PS50846"/>
    </source>
</evidence>
<feature type="compositionally biased region" description="Basic and acidic residues" evidence="1">
    <location>
        <begin position="167"/>
        <end position="179"/>
    </location>
</feature>
<name>A0A4Y7IAC0_PAPSO</name>
<keyword evidence="5" id="KW-1185">Reference proteome</keyword>
<evidence type="ECO:0000256" key="1">
    <source>
        <dbReference type="SAM" id="MobiDB-lite"/>
    </source>
</evidence>
<keyword evidence="2" id="KW-1133">Transmembrane helix</keyword>
<dbReference type="Gramene" id="RZC44672">
    <property type="protein sequence ID" value="RZC44672"/>
    <property type="gene ID" value="C5167_037624"/>
</dbReference>
<dbReference type="PANTHER" id="PTHR46413:SF1">
    <property type="entry name" value="HEAVY METAL-ASSOCIATED ISOPRENYLATED PLANT PROTEIN 6"/>
    <property type="match status" value="1"/>
</dbReference>
<sequence>MQDQKDKVRDNGLALQSPFLVMLYIHLVLYRYKNRRKIRRKLPDTGEKIVEGENGEQEDDGVETVTIVLKVGMHNQCNGCVKKVIKSVQSFEGVAKTQRDSASATNEITVIGKRVDPVKLREYVALKTKKKVELISPLPKKPEKETPNEKKVKLKRDVHIYSTKAHNGGEEKDGDEMKENGGGGSCWRTEGEGAKIYEHPRGGPRQRNVYEYGYGYENRYNYGPGNGYGVDHVRQDEMFSDENPYFCSIM</sequence>
<feature type="domain" description="HMA" evidence="3">
    <location>
        <begin position="64"/>
        <end position="132"/>
    </location>
</feature>
<dbReference type="Gene3D" id="3.30.70.100">
    <property type="match status" value="1"/>
</dbReference>
<dbReference type="SUPFAM" id="SSF55008">
    <property type="entry name" value="HMA, heavy metal-associated domain"/>
    <property type="match status" value="1"/>
</dbReference>
<feature type="transmembrane region" description="Helical" evidence="2">
    <location>
        <begin position="12"/>
        <end position="32"/>
    </location>
</feature>
<keyword evidence="2" id="KW-0472">Membrane</keyword>
<dbReference type="EMBL" id="CM010715">
    <property type="protein sequence ID" value="RZC44672.1"/>
    <property type="molecule type" value="Genomic_DNA"/>
</dbReference>
<keyword evidence="2" id="KW-0812">Transmembrane</keyword>